<sequence>MKTFLIRISGKCFGWSMDKAYLELFTSRRGFYQLARAWANYPEETGRYTHGVFEEADKGSANSLQKVTLAFCGNCYEFSYE</sequence>
<dbReference type="AlphaFoldDB" id="A0A8X6NE00"/>
<dbReference type="EMBL" id="BMAW01056861">
    <property type="protein sequence ID" value="GFT08087.1"/>
    <property type="molecule type" value="Genomic_DNA"/>
</dbReference>
<accession>A0A8X6NE00</accession>
<comment type="caution">
    <text evidence="1">The sequence shown here is derived from an EMBL/GenBank/DDBJ whole genome shotgun (WGS) entry which is preliminary data.</text>
</comment>
<reference evidence="1" key="1">
    <citation type="submission" date="2020-08" db="EMBL/GenBank/DDBJ databases">
        <title>Multicomponent nature underlies the extraordinary mechanical properties of spider dragline silk.</title>
        <authorList>
            <person name="Kono N."/>
            <person name="Nakamura H."/>
            <person name="Mori M."/>
            <person name="Yoshida Y."/>
            <person name="Ohtoshi R."/>
            <person name="Malay A.D."/>
            <person name="Moran D.A.P."/>
            <person name="Tomita M."/>
            <person name="Numata K."/>
            <person name="Arakawa K."/>
        </authorList>
    </citation>
    <scope>NUCLEOTIDE SEQUENCE</scope>
</reference>
<name>A0A8X6NE00_NEPPI</name>
<proteinExistence type="predicted"/>
<organism evidence="1 2">
    <name type="scientific">Nephila pilipes</name>
    <name type="common">Giant wood spider</name>
    <name type="synonym">Nephila maculata</name>
    <dbReference type="NCBI Taxonomy" id="299642"/>
    <lineage>
        <taxon>Eukaryota</taxon>
        <taxon>Metazoa</taxon>
        <taxon>Ecdysozoa</taxon>
        <taxon>Arthropoda</taxon>
        <taxon>Chelicerata</taxon>
        <taxon>Arachnida</taxon>
        <taxon>Araneae</taxon>
        <taxon>Araneomorphae</taxon>
        <taxon>Entelegynae</taxon>
        <taxon>Araneoidea</taxon>
        <taxon>Nephilidae</taxon>
        <taxon>Nephila</taxon>
    </lineage>
</organism>
<gene>
    <name evidence="1" type="ORF">NPIL_90621</name>
</gene>
<protein>
    <submittedName>
        <fullName evidence="1">Uncharacterized protein</fullName>
    </submittedName>
</protein>
<keyword evidence="2" id="KW-1185">Reference proteome</keyword>
<evidence type="ECO:0000313" key="1">
    <source>
        <dbReference type="EMBL" id="GFT08087.1"/>
    </source>
</evidence>
<dbReference type="Proteomes" id="UP000887013">
    <property type="component" value="Unassembled WGS sequence"/>
</dbReference>
<evidence type="ECO:0000313" key="2">
    <source>
        <dbReference type="Proteomes" id="UP000887013"/>
    </source>
</evidence>